<evidence type="ECO:0000256" key="2">
    <source>
        <dbReference type="ARBA" id="ARBA00023015"/>
    </source>
</evidence>
<keyword evidence="7" id="KW-1185">Reference proteome</keyword>
<dbReference type="InterPro" id="IPR005119">
    <property type="entry name" value="LysR_subst-bd"/>
</dbReference>
<evidence type="ECO:0000259" key="5">
    <source>
        <dbReference type="PROSITE" id="PS50931"/>
    </source>
</evidence>
<keyword evidence="2" id="KW-0805">Transcription regulation</keyword>
<evidence type="ECO:0000256" key="3">
    <source>
        <dbReference type="ARBA" id="ARBA00023125"/>
    </source>
</evidence>
<dbReference type="RefSeq" id="WP_380251521.1">
    <property type="nucleotide sequence ID" value="NZ_JBHUII010000004.1"/>
</dbReference>
<organism evidence="6 7">
    <name type="scientific">Kiloniella antarctica</name>
    <dbReference type="NCBI Taxonomy" id="1550907"/>
    <lineage>
        <taxon>Bacteria</taxon>
        <taxon>Pseudomonadati</taxon>
        <taxon>Pseudomonadota</taxon>
        <taxon>Alphaproteobacteria</taxon>
        <taxon>Rhodospirillales</taxon>
        <taxon>Kiloniellaceae</taxon>
        <taxon>Kiloniella</taxon>
    </lineage>
</organism>
<dbReference type="EMBL" id="JBHUII010000004">
    <property type="protein sequence ID" value="MFD2206188.1"/>
    <property type="molecule type" value="Genomic_DNA"/>
</dbReference>
<reference evidence="7" key="1">
    <citation type="journal article" date="2019" name="Int. J. Syst. Evol. Microbiol.">
        <title>The Global Catalogue of Microorganisms (GCM) 10K type strain sequencing project: providing services to taxonomists for standard genome sequencing and annotation.</title>
        <authorList>
            <consortium name="The Broad Institute Genomics Platform"/>
            <consortium name="The Broad Institute Genome Sequencing Center for Infectious Disease"/>
            <person name="Wu L."/>
            <person name="Ma J."/>
        </authorList>
    </citation>
    <scope>NUCLEOTIDE SEQUENCE [LARGE SCALE GENOMIC DNA]</scope>
    <source>
        <strain evidence="7">CGMCC 4.7192</strain>
    </source>
</reference>
<feature type="domain" description="HTH lysR-type" evidence="5">
    <location>
        <begin position="5"/>
        <end position="63"/>
    </location>
</feature>
<comment type="similarity">
    <text evidence="1">Belongs to the LysR transcriptional regulatory family.</text>
</comment>
<dbReference type="Pfam" id="PF03466">
    <property type="entry name" value="LysR_substrate"/>
    <property type="match status" value="1"/>
</dbReference>
<dbReference type="Proteomes" id="UP001597294">
    <property type="component" value="Unassembled WGS sequence"/>
</dbReference>
<name>A0ABW5BJ65_9PROT</name>
<dbReference type="Pfam" id="PF00126">
    <property type="entry name" value="HTH_1"/>
    <property type="match status" value="1"/>
</dbReference>
<accession>A0ABW5BJ65</accession>
<dbReference type="Gene3D" id="3.40.190.10">
    <property type="entry name" value="Periplasmic binding protein-like II"/>
    <property type="match status" value="2"/>
</dbReference>
<dbReference type="PROSITE" id="PS50931">
    <property type="entry name" value="HTH_LYSR"/>
    <property type="match status" value="1"/>
</dbReference>
<sequence length="297" mass="32162">MHRNFDLGTLRSFIAVAETGGMTSAANKLHMTQSTVSMQIKRLEESVGLSLLDRNSGRGIRPTAEGEQLLGYARSMIDLNDEIWGRLTAPKYEGMVLLGVPGDIVRPHIPNVLKQFNRAFPRVRVKLTTAGSIDLKAAVLKGQQDIILTTEVYGEETGDLPNGELLNIEPLLWTGSLDGHAWLSRPLPIALVRGCSFRKPTVDALEAAGITWVDAVDTDSEDSTSVAVAADFAIRPELPSFDYPGVEEIAHRGELPTLPQCSINLYLADGPNAGLAQELAKYIRTAFGTEIPMKGAA</sequence>
<proteinExistence type="inferred from homology"/>
<gene>
    <name evidence="6" type="ORF">ACFSKO_11210</name>
</gene>
<dbReference type="InterPro" id="IPR050176">
    <property type="entry name" value="LTTR"/>
</dbReference>
<dbReference type="Gene3D" id="1.10.10.10">
    <property type="entry name" value="Winged helix-like DNA-binding domain superfamily/Winged helix DNA-binding domain"/>
    <property type="match status" value="1"/>
</dbReference>
<dbReference type="PRINTS" id="PR00039">
    <property type="entry name" value="HTHLYSR"/>
</dbReference>
<dbReference type="PANTHER" id="PTHR30579:SF7">
    <property type="entry name" value="HTH-TYPE TRANSCRIPTIONAL REGULATOR LRHA-RELATED"/>
    <property type="match status" value="1"/>
</dbReference>
<dbReference type="PANTHER" id="PTHR30579">
    <property type="entry name" value="TRANSCRIPTIONAL REGULATOR"/>
    <property type="match status" value="1"/>
</dbReference>
<dbReference type="InterPro" id="IPR000847">
    <property type="entry name" value="LysR_HTH_N"/>
</dbReference>
<evidence type="ECO:0000313" key="7">
    <source>
        <dbReference type="Proteomes" id="UP001597294"/>
    </source>
</evidence>
<dbReference type="SUPFAM" id="SSF53850">
    <property type="entry name" value="Periplasmic binding protein-like II"/>
    <property type="match status" value="1"/>
</dbReference>
<dbReference type="InterPro" id="IPR036390">
    <property type="entry name" value="WH_DNA-bd_sf"/>
</dbReference>
<evidence type="ECO:0000256" key="4">
    <source>
        <dbReference type="ARBA" id="ARBA00023163"/>
    </source>
</evidence>
<evidence type="ECO:0000313" key="6">
    <source>
        <dbReference type="EMBL" id="MFD2206188.1"/>
    </source>
</evidence>
<dbReference type="InterPro" id="IPR036388">
    <property type="entry name" value="WH-like_DNA-bd_sf"/>
</dbReference>
<keyword evidence="4" id="KW-0804">Transcription</keyword>
<comment type="caution">
    <text evidence="6">The sequence shown here is derived from an EMBL/GenBank/DDBJ whole genome shotgun (WGS) entry which is preliminary data.</text>
</comment>
<protein>
    <submittedName>
        <fullName evidence="6">LysR family transcriptional regulator</fullName>
    </submittedName>
</protein>
<dbReference type="SUPFAM" id="SSF46785">
    <property type="entry name" value="Winged helix' DNA-binding domain"/>
    <property type="match status" value="1"/>
</dbReference>
<keyword evidence="3" id="KW-0238">DNA-binding</keyword>
<evidence type="ECO:0000256" key="1">
    <source>
        <dbReference type="ARBA" id="ARBA00009437"/>
    </source>
</evidence>